<dbReference type="InterPro" id="IPR000933">
    <property type="entry name" value="Glyco_hydro_29"/>
</dbReference>
<dbReference type="GeneID" id="136820383"/>
<proteinExistence type="inferred from homology"/>
<keyword evidence="5" id="KW-0378">Hydrolase</keyword>
<evidence type="ECO:0000256" key="5">
    <source>
        <dbReference type="ARBA" id="ARBA00022801"/>
    </source>
</evidence>
<reference evidence="11" key="1">
    <citation type="submission" date="2021-01" db="UniProtKB">
        <authorList>
            <consortium name="EnsemblMetazoa"/>
        </authorList>
    </citation>
    <scope>IDENTIFICATION</scope>
</reference>
<dbReference type="EnsemblMetazoa" id="CLYHEMT015763.1">
    <property type="protein sequence ID" value="CLYHEMP015763.1"/>
    <property type="gene ID" value="CLYHEMG015763"/>
</dbReference>
<feature type="domain" description="Glycoside hydrolase family 29 N-terminal" evidence="9">
    <location>
        <begin position="112"/>
        <end position="450"/>
    </location>
</feature>
<keyword evidence="4 8" id="KW-0732">Signal</keyword>
<dbReference type="Proteomes" id="UP000594262">
    <property type="component" value="Unplaced"/>
</dbReference>
<evidence type="ECO:0000256" key="1">
    <source>
        <dbReference type="ARBA" id="ARBA00004071"/>
    </source>
</evidence>
<keyword evidence="7" id="KW-0326">Glycosidase</keyword>
<keyword evidence="6" id="KW-0325">Glycoprotein</keyword>
<dbReference type="GO" id="GO:0006004">
    <property type="term" value="P:fucose metabolic process"/>
    <property type="evidence" value="ECO:0007669"/>
    <property type="project" value="InterPro"/>
</dbReference>
<dbReference type="Pfam" id="PF01120">
    <property type="entry name" value="Alpha_L_fucos"/>
    <property type="match status" value="1"/>
</dbReference>
<dbReference type="GO" id="GO:0004560">
    <property type="term" value="F:alpha-L-fucosidase activity"/>
    <property type="evidence" value="ECO:0007669"/>
    <property type="project" value="UniProtKB-EC"/>
</dbReference>
<organism evidence="11 12">
    <name type="scientific">Clytia hemisphaerica</name>
    <dbReference type="NCBI Taxonomy" id="252671"/>
    <lineage>
        <taxon>Eukaryota</taxon>
        <taxon>Metazoa</taxon>
        <taxon>Cnidaria</taxon>
        <taxon>Hydrozoa</taxon>
        <taxon>Hydroidolina</taxon>
        <taxon>Leptothecata</taxon>
        <taxon>Obeliida</taxon>
        <taxon>Clytiidae</taxon>
        <taxon>Clytia</taxon>
    </lineage>
</organism>
<dbReference type="FunFam" id="3.20.20.80:FF:000027">
    <property type="entry name" value="Alpha-L-fucosidase"/>
    <property type="match status" value="1"/>
</dbReference>
<evidence type="ECO:0000256" key="6">
    <source>
        <dbReference type="ARBA" id="ARBA00023180"/>
    </source>
</evidence>
<feature type="chain" id="PRO_5029563978" description="alpha-L-fucosidase" evidence="8">
    <location>
        <begin position="27"/>
        <end position="557"/>
    </location>
</feature>
<dbReference type="PRINTS" id="PR00741">
    <property type="entry name" value="GLHYDRLASE29"/>
</dbReference>
<evidence type="ECO:0000256" key="3">
    <source>
        <dbReference type="ARBA" id="ARBA00012662"/>
    </source>
</evidence>
<evidence type="ECO:0000259" key="9">
    <source>
        <dbReference type="Pfam" id="PF01120"/>
    </source>
</evidence>
<sequence>MGSVSILPKELLIILQLLVLLSLSKSIVKSSSTFSRNDDSIDNGAGQSTEQFHHYHRELPRKLKSYHGDYKQRSKLIGQEDILDARGLNLDSTVSSDGNGFEAELPTKRSEPAKVNTRYEPTWQSLDTRPLPQWYEDAKFGIFVHWGVFSVPAYSSEWLWWHWKGADIYPDIVKYMDENFPGKSYQDLASELTTKNFNATDFAKVVEDSGAKYLVFTSKHHEGFTNWPSNDSWNWNAVDLGPKRDIVRELQTAFTQRDKVKFGLYFSLYEWFNPWYLQDKENKFKTNRFVREKVTPQLRELVNKYKPYYIWSDGDWETTSDYWNSTSFLAWLYNDSPLKDEVLVNDRWGQDAMCKHGDVKTCADRYQPGKKVPYKWENAMTIDKESWGYRHNANISSYYTTAELIKTLIQTVSYGGNLLMNIGPTKDMLIMPIFQDRLRGMGEWLRMNGEAIYGTRQWKRQQEVDDKGGKREIWYTNKVKDVYVLIVDWPEDDYLILREPRYENEAAVKVTLLGSNQEITWAKLDEGGLGMKINIGKIHLGKMVRQEAWVFKLVGFE</sequence>
<protein>
    <recommendedName>
        <fullName evidence="3">alpha-L-fucosidase</fullName>
        <ecNumber evidence="3">3.2.1.51</ecNumber>
    </recommendedName>
</protein>
<name>A0A7M6DM64_9CNID</name>
<dbReference type="SMART" id="SM00812">
    <property type="entry name" value="Alpha_L_fucos"/>
    <property type="match status" value="1"/>
</dbReference>
<dbReference type="InterPro" id="IPR016286">
    <property type="entry name" value="FUC_metazoa-typ"/>
</dbReference>
<dbReference type="Pfam" id="PF16757">
    <property type="entry name" value="Fucosidase_C"/>
    <property type="match status" value="1"/>
</dbReference>
<evidence type="ECO:0000259" key="10">
    <source>
        <dbReference type="Pfam" id="PF16757"/>
    </source>
</evidence>
<comment type="function">
    <text evidence="1">Alpha-L-fucosidase is responsible for hydrolyzing the alpha-1,6-linked fucose joined to the reducing-end N-acetylglucosamine of the carbohydrate moieties of glycoproteins.</text>
</comment>
<accession>A0A7M6DM64</accession>
<dbReference type="Gene3D" id="2.60.40.1180">
    <property type="entry name" value="Golgi alpha-mannosidase II"/>
    <property type="match status" value="1"/>
</dbReference>
<evidence type="ECO:0000313" key="11">
    <source>
        <dbReference type="EnsemblMetazoa" id="CLYHEMP015763.1"/>
    </source>
</evidence>
<dbReference type="PANTHER" id="PTHR10030:SF37">
    <property type="entry name" value="ALPHA-L-FUCOSIDASE-RELATED"/>
    <property type="match status" value="1"/>
</dbReference>
<evidence type="ECO:0000256" key="8">
    <source>
        <dbReference type="SAM" id="SignalP"/>
    </source>
</evidence>
<dbReference type="InterPro" id="IPR017853">
    <property type="entry name" value="GH"/>
</dbReference>
<evidence type="ECO:0000256" key="4">
    <source>
        <dbReference type="ARBA" id="ARBA00022729"/>
    </source>
</evidence>
<comment type="similarity">
    <text evidence="2">Belongs to the glycosyl hydrolase 29 family.</text>
</comment>
<evidence type="ECO:0000256" key="7">
    <source>
        <dbReference type="ARBA" id="ARBA00023295"/>
    </source>
</evidence>
<dbReference type="OrthoDB" id="6039950at2759"/>
<dbReference type="RefSeq" id="XP_066932671.1">
    <property type="nucleotide sequence ID" value="XM_067076570.1"/>
</dbReference>
<dbReference type="EC" id="3.2.1.51" evidence="3"/>
<dbReference type="InterPro" id="IPR031919">
    <property type="entry name" value="Fucosidase_C"/>
</dbReference>
<dbReference type="InterPro" id="IPR013780">
    <property type="entry name" value="Glyco_hydro_b"/>
</dbReference>
<feature type="domain" description="Alpha-L-fucosidase C-terminal" evidence="10">
    <location>
        <begin position="471"/>
        <end position="553"/>
    </location>
</feature>
<dbReference type="GO" id="GO:0016139">
    <property type="term" value="P:glycoside catabolic process"/>
    <property type="evidence" value="ECO:0007669"/>
    <property type="project" value="TreeGrafter"/>
</dbReference>
<dbReference type="InterPro" id="IPR057739">
    <property type="entry name" value="Glyco_hydro_29_N"/>
</dbReference>
<feature type="signal peptide" evidence="8">
    <location>
        <begin position="1"/>
        <end position="26"/>
    </location>
</feature>
<dbReference type="SUPFAM" id="SSF51445">
    <property type="entry name" value="(Trans)glycosidases"/>
    <property type="match status" value="1"/>
</dbReference>
<evidence type="ECO:0000256" key="2">
    <source>
        <dbReference type="ARBA" id="ARBA00007951"/>
    </source>
</evidence>
<dbReference type="PANTHER" id="PTHR10030">
    <property type="entry name" value="ALPHA-L-FUCOSIDASE"/>
    <property type="match status" value="1"/>
</dbReference>
<dbReference type="Gene3D" id="3.20.20.80">
    <property type="entry name" value="Glycosidases"/>
    <property type="match status" value="1"/>
</dbReference>
<dbReference type="AlphaFoldDB" id="A0A7M6DM64"/>
<dbReference type="GO" id="GO:0005764">
    <property type="term" value="C:lysosome"/>
    <property type="evidence" value="ECO:0007669"/>
    <property type="project" value="TreeGrafter"/>
</dbReference>
<evidence type="ECO:0000313" key="12">
    <source>
        <dbReference type="Proteomes" id="UP000594262"/>
    </source>
</evidence>
<keyword evidence="12" id="KW-1185">Reference proteome</keyword>